<dbReference type="OrthoDB" id="305468at2"/>
<accession>A0A437S7J2</accession>
<comment type="similarity">
    <text evidence="1">Belongs to the LytR/CpsA/Psr (LCP) family.</text>
</comment>
<dbReference type="PANTHER" id="PTHR33392:SF6">
    <property type="entry name" value="POLYISOPRENYL-TEICHOIC ACID--PEPTIDOGLYCAN TEICHOIC ACID TRANSFERASE TAGU"/>
    <property type="match status" value="1"/>
</dbReference>
<dbReference type="NCBIfam" id="TIGR00350">
    <property type="entry name" value="lytR_cpsA_psr"/>
    <property type="match status" value="1"/>
</dbReference>
<name>A0A437S7J2_9FIRM</name>
<evidence type="ECO:0000256" key="2">
    <source>
        <dbReference type="SAM" id="Phobius"/>
    </source>
</evidence>
<reference evidence="4 5" key="1">
    <citation type="submission" date="2018-11" db="EMBL/GenBank/DDBJ databases">
        <title>Genome sequencing and assembly of Anaerosphaera sp. nov., GS7-6-2.</title>
        <authorList>
            <person name="Rettenmaier R."/>
            <person name="Liebl W."/>
            <person name="Zverlov V."/>
        </authorList>
    </citation>
    <scope>NUCLEOTIDE SEQUENCE [LARGE SCALE GENOMIC DNA]</scope>
    <source>
        <strain evidence="4 5">GS7-6-2</strain>
    </source>
</reference>
<dbReference type="AlphaFoldDB" id="A0A437S7J2"/>
<keyword evidence="2" id="KW-1133">Transmembrane helix</keyword>
<dbReference type="Pfam" id="PF03816">
    <property type="entry name" value="LytR_cpsA_psr"/>
    <property type="match status" value="1"/>
</dbReference>
<organism evidence="4 5">
    <name type="scientific">Anaerosphaera multitolerans</name>
    <dbReference type="NCBI Taxonomy" id="2487351"/>
    <lineage>
        <taxon>Bacteria</taxon>
        <taxon>Bacillati</taxon>
        <taxon>Bacillota</taxon>
        <taxon>Tissierellia</taxon>
        <taxon>Tissierellales</taxon>
        <taxon>Peptoniphilaceae</taxon>
        <taxon>Anaerosphaera</taxon>
    </lineage>
</organism>
<dbReference type="PANTHER" id="PTHR33392">
    <property type="entry name" value="POLYISOPRENYL-TEICHOIC ACID--PEPTIDOGLYCAN TEICHOIC ACID TRANSFERASE TAGU"/>
    <property type="match status" value="1"/>
</dbReference>
<protein>
    <submittedName>
        <fullName evidence="4">LytR family transcriptional regulator</fullName>
    </submittedName>
</protein>
<dbReference type="InterPro" id="IPR050922">
    <property type="entry name" value="LytR/CpsA/Psr_CW_biosynth"/>
</dbReference>
<evidence type="ECO:0000256" key="1">
    <source>
        <dbReference type="ARBA" id="ARBA00006068"/>
    </source>
</evidence>
<keyword evidence="2" id="KW-0812">Transmembrane</keyword>
<dbReference type="InterPro" id="IPR004474">
    <property type="entry name" value="LytR_CpsA_psr"/>
</dbReference>
<dbReference type="RefSeq" id="WP_127724297.1">
    <property type="nucleotide sequence ID" value="NZ_RLIH01000005.1"/>
</dbReference>
<dbReference type="EMBL" id="RLIH01000005">
    <property type="protein sequence ID" value="RVU54914.1"/>
    <property type="molecule type" value="Genomic_DNA"/>
</dbReference>
<dbReference type="Proteomes" id="UP000288812">
    <property type="component" value="Unassembled WGS sequence"/>
</dbReference>
<feature type="domain" description="Cell envelope-related transcriptional attenuator" evidence="3">
    <location>
        <begin position="68"/>
        <end position="217"/>
    </location>
</feature>
<dbReference type="Gene3D" id="3.40.630.190">
    <property type="entry name" value="LCP protein"/>
    <property type="match status" value="1"/>
</dbReference>
<evidence type="ECO:0000313" key="5">
    <source>
        <dbReference type="Proteomes" id="UP000288812"/>
    </source>
</evidence>
<keyword evidence="2" id="KW-0472">Membrane</keyword>
<keyword evidence="5" id="KW-1185">Reference proteome</keyword>
<evidence type="ECO:0000259" key="3">
    <source>
        <dbReference type="Pfam" id="PF03816"/>
    </source>
</evidence>
<gene>
    <name evidence="4" type="ORF">EF514_04835</name>
</gene>
<feature type="transmembrane region" description="Helical" evidence="2">
    <location>
        <begin position="7"/>
        <end position="28"/>
    </location>
</feature>
<comment type="caution">
    <text evidence="4">The sequence shown here is derived from an EMBL/GenBank/DDBJ whole genome shotgun (WGS) entry which is preliminary data.</text>
</comment>
<proteinExistence type="inferred from homology"/>
<sequence length="295" mass="32874">MGRFFKAFFTTFLVIILLFVGSIGFFVVKNHIENPQDFFSEVSNGDKNVSFLMLGVDNLDTSTENSSRSDTIMVVNMNLDTGKVDLISVPRDTYASIEGYKKQKINHSYNYGGPELTLNSVNNLLGTNIEYYVTVSYKFVGDIVDIIGGVDVDVPQDMVYKDEWADPPLDIQLAKGPQTLNGNSAMQFLRYRGYANADLGRVQAQQQFVSSFLDKLKSPASILKAPMLLRSYDKNTLTNLPFSQVVKIGLNLRKLSKENISTQTLPGSPSYRNGVSYFFLDEGSANSMLKEIGLK</sequence>
<evidence type="ECO:0000313" key="4">
    <source>
        <dbReference type="EMBL" id="RVU54914.1"/>
    </source>
</evidence>